<dbReference type="AlphaFoldDB" id="A0AAW2ZFN0"/>
<dbReference type="Gene3D" id="3.60.21.10">
    <property type="match status" value="1"/>
</dbReference>
<comment type="caution">
    <text evidence="3">The sequence shown here is derived from an EMBL/GenBank/DDBJ whole genome shotgun (WGS) entry which is preliminary data.</text>
</comment>
<protein>
    <submittedName>
        <fullName evidence="3">Purple acid phosphatase</fullName>
    </submittedName>
</protein>
<sequence length="703" mass="81082">METDTSYQWLSWVNNYVTVPYKDNNVLSVSLMILLIVGVPLFWVVLPFKIFNHVVFAKPSKAKTVIMMLLYPVGIILSFLFGFEFILLLVMSTVGKWYIGGPLLFLFWTTCFVVLNRSVVWPARRVKSTNINSQTTTRLLPAVEPGTYQNSANTQMEEVSQAALESIDEEISDIEDEDDDFLHIHNTTAAQRFKIKFLDNLKDLRELGRDIVAGLYRRKVFSLVMIVAIGVLSFILSLGAHSCCISYYPFSISTGFTRTYLNQDKICERNTICFTYLTVPKDMSTSMIVNYQLHGNQPTNSHVLISRKSFVTQRLDENNQTEVIIDYSNVHQYESKCFDMNFEDEQRHQCWCDLTMLKPNTIYHYLPVTQHSNQKNITTLQEYKFKTGPPLTSDDTFTFVTGGDVQFAESGTMLAKFAAAKDPLFVMIGGDIAFANGEPECYRRWDAWFQKWMTLVVTSQNLTVPMLTSVGDHEASGFDMPREKNYFYLRYFPHQIGLYDTEPLQRQTFHHHLIGSHGLIVVLDSWIHTHPKHQTTFIKNTLEKYSNRGNNFFLYHSAVYPSKVLQKDTVDYKVVTCLHETWRPLFDSYNVSAAFENHFHLYKLTFAIFQDEIHTKKDGGTTYLGDGAWGLRSGASEDHIAKGSEYKLLRDVRNVAHVYVVRAYHYHNKELQPLGYAAVHPYGYDEKKKMIVKLWSQDNEIIV</sequence>
<organism evidence="3 4">
    <name type="scientific">Acrasis kona</name>
    <dbReference type="NCBI Taxonomy" id="1008807"/>
    <lineage>
        <taxon>Eukaryota</taxon>
        <taxon>Discoba</taxon>
        <taxon>Heterolobosea</taxon>
        <taxon>Tetramitia</taxon>
        <taxon>Eutetramitia</taxon>
        <taxon>Acrasidae</taxon>
        <taxon>Acrasis</taxon>
    </lineage>
</organism>
<reference evidence="3 4" key="1">
    <citation type="submission" date="2024-03" db="EMBL/GenBank/DDBJ databases">
        <title>The Acrasis kona genome and developmental transcriptomes reveal deep origins of eukaryotic multicellular pathways.</title>
        <authorList>
            <person name="Sheikh S."/>
            <person name="Fu C.-J."/>
            <person name="Brown M.W."/>
            <person name="Baldauf S.L."/>
        </authorList>
    </citation>
    <scope>NUCLEOTIDE SEQUENCE [LARGE SCALE GENOMIC DNA]</scope>
    <source>
        <strain evidence="3 4">ATCC MYA-3509</strain>
    </source>
</reference>
<keyword evidence="2" id="KW-1133">Transmembrane helix</keyword>
<dbReference type="Proteomes" id="UP001431209">
    <property type="component" value="Unassembled WGS sequence"/>
</dbReference>
<evidence type="ECO:0000313" key="3">
    <source>
        <dbReference type="EMBL" id="KAL0488173.1"/>
    </source>
</evidence>
<keyword evidence="2" id="KW-0812">Transmembrane</keyword>
<dbReference type="PANTHER" id="PTHR22953:SF119">
    <property type="entry name" value="PURPLE ACID PHOSPHATASE N-TERMINAL DOMAIN-CONTAINING PROTEIN"/>
    <property type="match status" value="1"/>
</dbReference>
<dbReference type="GO" id="GO:0003993">
    <property type="term" value="F:acid phosphatase activity"/>
    <property type="evidence" value="ECO:0007669"/>
    <property type="project" value="InterPro"/>
</dbReference>
<proteinExistence type="predicted"/>
<evidence type="ECO:0000313" key="4">
    <source>
        <dbReference type="Proteomes" id="UP001431209"/>
    </source>
</evidence>
<accession>A0AAW2ZFN0</accession>
<keyword evidence="4" id="KW-1185">Reference proteome</keyword>
<dbReference type="EMBL" id="JAOPGA020001411">
    <property type="protein sequence ID" value="KAL0488173.1"/>
    <property type="molecule type" value="Genomic_DNA"/>
</dbReference>
<keyword evidence="1" id="KW-0732">Signal</keyword>
<name>A0AAW2ZFN0_9EUKA</name>
<feature type="transmembrane region" description="Helical" evidence="2">
    <location>
        <begin position="97"/>
        <end position="115"/>
    </location>
</feature>
<evidence type="ECO:0000256" key="1">
    <source>
        <dbReference type="ARBA" id="ARBA00022729"/>
    </source>
</evidence>
<feature type="transmembrane region" description="Helical" evidence="2">
    <location>
        <begin position="26"/>
        <end position="48"/>
    </location>
</feature>
<keyword evidence="2" id="KW-0472">Membrane</keyword>
<feature type="transmembrane region" description="Helical" evidence="2">
    <location>
        <begin position="69"/>
        <end position="91"/>
    </location>
</feature>
<dbReference type="PANTHER" id="PTHR22953">
    <property type="entry name" value="ACID PHOSPHATASE RELATED"/>
    <property type="match status" value="1"/>
</dbReference>
<dbReference type="InterPro" id="IPR029052">
    <property type="entry name" value="Metallo-depent_PP-like"/>
</dbReference>
<gene>
    <name evidence="3" type="ORF">AKO1_015388</name>
</gene>
<evidence type="ECO:0000256" key="2">
    <source>
        <dbReference type="SAM" id="Phobius"/>
    </source>
</evidence>
<feature type="transmembrane region" description="Helical" evidence="2">
    <location>
        <begin position="220"/>
        <end position="240"/>
    </location>
</feature>
<dbReference type="InterPro" id="IPR039331">
    <property type="entry name" value="PAPs-like"/>
</dbReference>
<dbReference type="SUPFAM" id="SSF56300">
    <property type="entry name" value="Metallo-dependent phosphatases"/>
    <property type="match status" value="1"/>
</dbReference>